<dbReference type="Proteomes" id="UP001314796">
    <property type="component" value="Unassembled WGS sequence"/>
</dbReference>
<feature type="region of interest" description="Disordered" evidence="1">
    <location>
        <begin position="255"/>
        <end position="285"/>
    </location>
</feature>
<sequence>MGIRNQRILMGAIAFCLLLAFIFFYFNNIKIPKMKAITEARIRAELDVNAMPSRLVAVVTAPEGVSLYTEMTEEVVNATISLVEIPDKYIVEGGIENINQIKGMITKHPLNYGQQLLLDQFYTEENWYGEMERLKEFPVSSIVADEVKSGNIIDMIINYGNGDYDVVVSKTKVRKVMSNEPQGGNVGQEDHGYTVVLAVDETQYRDLQLAQELGKLETRLYLDTNQTASLTTFDYQKQLKQLRLDNVATKGIGSMQKSTIKNEEEKELDEDINKERTGNTMNYRP</sequence>
<reference evidence="3 4" key="1">
    <citation type="submission" date="2021-01" db="EMBL/GenBank/DDBJ databases">
        <title>Genomic Encyclopedia of Type Strains, Phase IV (KMG-IV): sequencing the most valuable type-strain genomes for metagenomic binning, comparative biology and taxonomic classification.</title>
        <authorList>
            <person name="Goeker M."/>
        </authorList>
    </citation>
    <scope>NUCLEOTIDE SEQUENCE [LARGE SCALE GENOMIC DNA]</scope>
    <source>
        <strain evidence="3 4">DSM 25890</strain>
    </source>
</reference>
<keyword evidence="2" id="KW-0472">Membrane</keyword>
<feature type="transmembrane region" description="Helical" evidence="2">
    <location>
        <begin position="7"/>
        <end position="26"/>
    </location>
</feature>
<evidence type="ECO:0000256" key="1">
    <source>
        <dbReference type="SAM" id="MobiDB-lite"/>
    </source>
</evidence>
<accession>A0ABS2NKX2</accession>
<keyword evidence="2" id="KW-0812">Transmembrane</keyword>
<keyword evidence="4" id="KW-1185">Reference proteome</keyword>
<comment type="caution">
    <text evidence="3">The sequence shown here is derived from an EMBL/GenBank/DDBJ whole genome shotgun (WGS) entry which is preliminary data.</text>
</comment>
<dbReference type="EMBL" id="JAFBEE010000001">
    <property type="protein sequence ID" value="MBM7613595.1"/>
    <property type="molecule type" value="Genomic_DNA"/>
</dbReference>
<name>A0ABS2NKX2_9FIRM</name>
<protein>
    <submittedName>
        <fullName evidence="3">Lipopolysaccharide export LptBFGC system permease protein LptF</fullName>
    </submittedName>
</protein>
<dbReference type="RefSeq" id="WP_204399884.1">
    <property type="nucleotide sequence ID" value="NZ_JAFBEE010000001.1"/>
</dbReference>
<evidence type="ECO:0000256" key="2">
    <source>
        <dbReference type="SAM" id="Phobius"/>
    </source>
</evidence>
<organism evidence="3 4">
    <name type="scientific">Alkaliphilus hydrothermalis</name>
    <dbReference type="NCBI Taxonomy" id="1482730"/>
    <lineage>
        <taxon>Bacteria</taxon>
        <taxon>Bacillati</taxon>
        <taxon>Bacillota</taxon>
        <taxon>Clostridia</taxon>
        <taxon>Peptostreptococcales</taxon>
        <taxon>Natronincolaceae</taxon>
        <taxon>Alkaliphilus</taxon>
    </lineage>
</organism>
<keyword evidence="2" id="KW-1133">Transmembrane helix</keyword>
<proteinExistence type="predicted"/>
<evidence type="ECO:0000313" key="3">
    <source>
        <dbReference type="EMBL" id="MBM7613595.1"/>
    </source>
</evidence>
<gene>
    <name evidence="3" type="ORF">JOC73_000103</name>
</gene>
<evidence type="ECO:0000313" key="4">
    <source>
        <dbReference type="Proteomes" id="UP001314796"/>
    </source>
</evidence>